<evidence type="ECO:0000313" key="1">
    <source>
        <dbReference type="EMBL" id="KAF5851925.1"/>
    </source>
</evidence>
<dbReference type="AlphaFoldDB" id="A0A8H6DZ50"/>
<proteinExistence type="predicted"/>
<name>A0A8H6DZ50_COCSA</name>
<gene>
    <name evidence="1" type="ORF">GGP41_000638</name>
</gene>
<comment type="caution">
    <text evidence="1">The sequence shown here is derived from an EMBL/GenBank/DDBJ whole genome shotgun (WGS) entry which is preliminary data.</text>
</comment>
<protein>
    <submittedName>
        <fullName evidence="1">Uncharacterized protein</fullName>
    </submittedName>
</protein>
<dbReference type="Proteomes" id="UP000624244">
    <property type="component" value="Unassembled WGS sequence"/>
</dbReference>
<accession>A0A8H6DZ50</accession>
<sequence length="61" mass="6617">MCSQACAAEQIHNCNGAPRYLANSPAATAPPFHPITCLVKKCHAVYQQWSSRVNGVVVTFK</sequence>
<organism evidence="1 2">
    <name type="scientific">Cochliobolus sativus</name>
    <name type="common">Common root rot and spot blotch fungus</name>
    <name type="synonym">Bipolaris sorokiniana</name>
    <dbReference type="NCBI Taxonomy" id="45130"/>
    <lineage>
        <taxon>Eukaryota</taxon>
        <taxon>Fungi</taxon>
        <taxon>Dikarya</taxon>
        <taxon>Ascomycota</taxon>
        <taxon>Pezizomycotina</taxon>
        <taxon>Dothideomycetes</taxon>
        <taxon>Pleosporomycetidae</taxon>
        <taxon>Pleosporales</taxon>
        <taxon>Pleosporineae</taxon>
        <taxon>Pleosporaceae</taxon>
        <taxon>Bipolaris</taxon>
    </lineage>
</organism>
<evidence type="ECO:0000313" key="2">
    <source>
        <dbReference type="Proteomes" id="UP000624244"/>
    </source>
</evidence>
<dbReference type="EMBL" id="WNKQ01000004">
    <property type="protein sequence ID" value="KAF5851925.1"/>
    <property type="molecule type" value="Genomic_DNA"/>
</dbReference>
<reference evidence="1" key="1">
    <citation type="submission" date="2019-11" db="EMBL/GenBank/DDBJ databases">
        <title>Bipolaris sorokiniana Genome sequencing.</title>
        <authorList>
            <person name="Wang H."/>
        </authorList>
    </citation>
    <scope>NUCLEOTIDE SEQUENCE</scope>
</reference>